<sequence>MLFYHEDRTPHKFNMRIYVAAISFKGEAKVHWYIYHGGYVGKAIKPWMPMSTEKEAQISRDRAKPFREWEGFDRGFPIMLDCVREMLVCTSEKFKPPSSKAAFELFGTDIMLDDDWRPFLLEVNRSPRVLDMDRPVRPLSFG</sequence>
<keyword evidence="2" id="KW-0547">Nucleotide-binding</keyword>
<dbReference type="GO" id="GO:0036064">
    <property type="term" value="C:ciliary basal body"/>
    <property type="evidence" value="ECO:0007669"/>
    <property type="project" value="TreeGrafter"/>
</dbReference>
<dbReference type="GO" id="GO:0005524">
    <property type="term" value="F:ATP binding"/>
    <property type="evidence" value="ECO:0007669"/>
    <property type="project" value="UniProtKB-KW"/>
</dbReference>
<dbReference type="Proteomes" id="UP001190700">
    <property type="component" value="Unassembled WGS sequence"/>
</dbReference>
<dbReference type="InterPro" id="IPR004344">
    <property type="entry name" value="TTL/TTLL_fam"/>
</dbReference>
<proteinExistence type="predicted"/>
<dbReference type="PANTHER" id="PTHR12241">
    <property type="entry name" value="TUBULIN POLYGLUTAMYLASE"/>
    <property type="match status" value="1"/>
</dbReference>
<evidence type="ECO:0000313" key="4">
    <source>
        <dbReference type="EMBL" id="KAK3260504.1"/>
    </source>
</evidence>
<name>A0AAE0FIX5_9CHLO</name>
<dbReference type="Pfam" id="PF03133">
    <property type="entry name" value="TTL"/>
    <property type="match status" value="1"/>
</dbReference>
<accession>A0AAE0FIX5</accession>
<dbReference type="GO" id="GO:0000226">
    <property type="term" value="P:microtubule cytoskeleton organization"/>
    <property type="evidence" value="ECO:0007669"/>
    <property type="project" value="TreeGrafter"/>
</dbReference>
<organism evidence="4 5">
    <name type="scientific">Cymbomonas tetramitiformis</name>
    <dbReference type="NCBI Taxonomy" id="36881"/>
    <lineage>
        <taxon>Eukaryota</taxon>
        <taxon>Viridiplantae</taxon>
        <taxon>Chlorophyta</taxon>
        <taxon>Pyramimonadophyceae</taxon>
        <taxon>Pyramimonadales</taxon>
        <taxon>Pyramimonadaceae</taxon>
        <taxon>Cymbomonas</taxon>
    </lineage>
</organism>
<keyword evidence="1" id="KW-0436">Ligase</keyword>
<gene>
    <name evidence="4" type="ORF">CYMTET_30538</name>
</gene>
<dbReference type="EMBL" id="LGRX02017627">
    <property type="protein sequence ID" value="KAK3260504.1"/>
    <property type="molecule type" value="Genomic_DNA"/>
</dbReference>
<comment type="caution">
    <text evidence="4">The sequence shown here is derived from an EMBL/GenBank/DDBJ whole genome shotgun (WGS) entry which is preliminary data.</text>
</comment>
<keyword evidence="5" id="KW-1185">Reference proteome</keyword>
<protein>
    <submittedName>
        <fullName evidence="4">Uncharacterized protein</fullName>
    </submittedName>
</protein>
<reference evidence="4 5" key="1">
    <citation type="journal article" date="2015" name="Genome Biol. Evol.">
        <title>Comparative Genomics of a Bacterivorous Green Alga Reveals Evolutionary Causalities and Consequences of Phago-Mixotrophic Mode of Nutrition.</title>
        <authorList>
            <person name="Burns J.A."/>
            <person name="Paasch A."/>
            <person name="Narechania A."/>
            <person name="Kim E."/>
        </authorList>
    </citation>
    <scope>NUCLEOTIDE SEQUENCE [LARGE SCALE GENOMIC DNA]</scope>
    <source>
        <strain evidence="4 5">PLY_AMNH</strain>
    </source>
</reference>
<dbReference type="AlphaFoldDB" id="A0AAE0FIX5"/>
<evidence type="ECO:0000256" key="3">
    <source>
        <dbReference type="ARBA" id="ARBA00022840"/>
    </source>
</evidence>
<evidence type="ECO:0000256" key="2">
    <source>
        <dbReference type="ARBA" id="ARBA00022741"/>
    </source>
</evidence>
<evidence type="ECO:0000256" key="1">
    <source>
        <dbReference type="ARBA" id="ARBA00022598"/>
    </source>
</evidence>
<keyword evidence="3" id="KW-0067">ATP-binding</keyword>
<dbReference type="GO" id="GO:0015631">
    <property type="term" value="F:tubulin binding"/>
    <property type="evidence" value="ECO:0007669"/>
    <property type="project" value="TreeGrafter"/>
</dbReference>
<evidence type="ECO:0000313" key="5">
    <source>
        <dbReference type="Proteomes" id="UP001190700"/>
    </source>
</evidence>
<dbReference type="Gene3D" id="3.30.470.20">
    <property type="entry name" value="ATP-grasp fold, B domain"/>
    <property type="match status" value="1"/>
</dbReference>
<dbReference type="GO" id="GO:0070740">
    <property type="term" value="F:tubulin-glutamic acid ligase activity"/>
    <property type="evidence" value="ECO:0007669"/>
    <property type="project" value="TreeGrafter"/>
</dbReference>